<accession>A0A0G3BL23</accession>
<dbReference type="PATRIC" id="fig|413882.6.peg.3611"/>
<dbReference type="Pfam" id="PF00989">
    <property type="entry name" value="PAS"/>
    <property type="match status" value="1"/>
</dbReference>
<dbReference type="SUPFAM" id="SSF46689">
    <property type="entry name" value="Homeodomain-like"/>
    <property type="match status" value="1"/>
</dbReference>
<dbReference type="Proteomes" id="UP000035352">
    <property type="component" value="Chromosome"/>
</dbReference>
<evidence type="ECO:0000256" key="4">
    <source>
        <dbReference type="ARBA" id="ARBA00023125"/>
    </source>
</evidence>
<evidence type="ECO:0000256" key="1">
    <source>
        <dbReference type="ARBA" id="ARBA00022741"/>
    </source>
</evidence>
<dbReference type="SUPFAM" id="SSF159800">
    <property type="entry name" value="PrpR receptor domain-like"/>
    <property type="match status" value="1"/>
</dbReference>
<feature type="domain" description="PAS" evidence="7">
    <location>
        <begin position="204"/>
        <end position="249"/>
    </location>
</feature>
<dbReference type="Gene3D" id="3.40.50.2300">
    <property type="match status" value="1"/>
</dbReference>
<dbReference type="InterPro" id="IPR003593">
    <property type="entry name" value="AAA+_ATPase"/>
</dbReference>
<reference evidence="8 9" key="1">
    <citation type="submission" date="2015-05" db="EMBL/GenBank/DDBJ databases">
        <authorList>
            <person name="Tang B."/>
            <person name="Yu Y."/>
        </authorList>
    </citation>
    <scope>NUCLEOTIDE SEQUENCE [LARGE SCALE GENOMIC DNA]</scope>
    <source>
        <strain evidence="8 9">DSM 7029</strain>
    </source>
</reference>
<evidence type="ECO:0000256" key="2">
    <source>
        <dbReference type="ARBA" id="ARBA00022840"/>
    </source>
</evidence>
<dbReference type="Gene3D" id="3.30.450.20">
    <property type="entry name" value="PAS domain"/>
    <property type="match status" value="1"/>
</dbReference>
<dbReference type="PROSITE" id="PS00676">
    <property type="entry name" value="SIGMA54_INTERACT_2"/>
    <property type="match status" value="1"/>
</dbReference>
<dbReference type="Pfam" id="PF06506">
    <property type="entry name" value="PrpR_N"/>
    <property type="match status" value="1"/>
</dbReference>
<dbReference type="SMART" id="SM00382">
    <property type="entry name" value="AAA"/>
    <property type="match status" value="1"/>
</dbReference>
<dbReference type="PANTHER" id="PTHR32071">
    <property type="entry name" value="TRANSCRIPTIONAL REGULATORY PROTEIN"/>
    <property type="match status" value="1"/>
</dbReference>
<dbReference type="CDD" id="cd00130">
    <property type="entry name" value="PAS"/>
    <property type="match status" value="1"/>
</dbReference>
<keyword evidence="5" id="KW-0804">Transcription</keyword>
<protein>
    <submittedName>
        <fullName evidence="8">Fis family transcriptional regulator</fullName>
    </submittedName>
</protein>
<dbReference type="KEGG" id="pbh:AAW51_3458"/>
<dbReference type="InterPro" id="IPR025943">
    <property type="entry name" value="Sigma_54_int_dom_ATP-bd_2"/>
</dbReference>
<evidence type="ECO:0000313" key="8">
    <source>
        <dbReference type="EMBL" id="AKJ30149.1"/>
    </source>
</evidence>
<dbReference type="InterPro" id="IPR002197">
    <property type="entry name" value="HTH_Fis"/>
</dbReference>
<dbReference type="InterPro" id="IPR002078">
    <property type="entry name" value="Sigma_54_int"/>
</dbReference>
<dbReference type="InterPro" id="IPR025662">
    <property type="entry name" value="Sigma_54_int_dom_ATP-bd_1"/>
</dbReference>
<dbReference type="RefSeq" id="WP_047195588.1">
    <property type="nucleotide sequence ID" value="NZ_CP011371.1"/>
</dbReference>
<dbReference type="PROSITE" id="PS50045">
    <property type="entry name" value="SIGMA54_INTERACT_4"/>
    <property type="match status" value="1"/>
</dbReference>
<organism evidence="8 9">
    <name type="scientific">Caldimonas brevitalea</name>
    <dbReference type="NCBI Taxonomy" id="413882"/>
    <lineage>
        <taxon>Bacteria</taxon>
        <taxon>Pseudomonadati</taxon>
        <taxon>Pseudomonadota</taxon>
        <taxon>Betaproteobacteria</taxon>
        <taxon>Burkholderiales</taxon>
        <taxon>Sphaerotilaceae</taxon>
        <taxon>Caldimonas</taxon>
    </lineage>
</organism>
<dbReference type="Pfam" id="PF02954">
    <property type="entry name" value="HTH_8"/>
    <property type="match status" value="1"/>
</dbReference>
<dbReference type="EMBL" id="CP011371">
    <property type="protein sequence ID" value="AKJ30149.1"/>
    <property type="molecule type" value="Genomic_DNA"/>
</dbReference>
<dbReference type="InterPro" id="IPR009057">
    <property type="entry name" value="Homeodomain-like_sf"/>
</dbReference>
<dbReference type="PROSITE" id="PS00675">
    <property type="entry name" value="SIGMA54_INTERACT_1"/>
    <property type="match status" value="1"/>
</dbReference>
<dbReference type="AlphaFoldDB" id="A0A0G3BL23"/>
<dbReference type="Pfam" id="PF00158">
    <property type="entry name" value="Sigma54_activat"/>
    <property type="match status" value="1"/>
</dbReference>
<keyword evidence="4" id="KW-0238">DNA-binding</keyword>
<dbReference type="Pfam" id="PF25601">
    <property type="entry name" value="AAA_lid_14"/>
    <property type="match status" value="1"/>
</dbReference>
<dbReference type="GO" id="GO:0019629">
    <property type="term" value="P:propionate catabolic process, 2-methylcitrate cycle"/>
    <property type="evidence" value="ECO:0007669"/>
    <property type="project" value="InterPro"/>
</dbReference>
<dbReference type="PROSITE" id="PS00688">
    <property type="entry name" value="SIGMA54_INTERACT_3"/>
    <property type="match status" value="1"/>
</dbReference>
<dbReference type="GO" id="GO:0043565">
    <property type="term" value="F:sequence-specific DNA binding"/>
    <property type="evidence" value="ECO:0007669"/>
    <property type="project" value="InterPro"/>
</dbReference>
<dbReference type="Gene3D" id="1.10.8.60">
    <property type="match status" value="1"/>
</dbReference>
<dbReference type="InterPro" id="IPR010524">
    <property type="entry name" value="Sig_transdc_resp-reg_PrpR_N"/>
</dbReference>
<dbReference type="InterPro" id="IPR000014">
    <property type="entry name" value="PAS"/>
</dbReference>
<dbReference type="InterPro" id="IPR013767">
    <property type="entry name" value="PAS_fold"/>
</dbReference>
<evidence type="ECO:0000256" key="3">
    <source>
        <dbReference type="ARBA" id="ARBA00023015"/>
    </source>
</evidence>
<dbReference type="OrthoDB" id="9761705at2"/>
<dbReference type="GO" id="GO:0005737">
    <property type="term" value="C:cytoplasm"/>
    <property type="evidence" value="ECO:0007669"/>
    <property type="project" value="InterPro"/>
</dbReference>
<dbReference type="GO" id="GO:0000156">
    <property type="term" value="F:phosphorelay response regulator activity"/>
    <property type="evidence" value="ECO:0007669"/>
    <property type="project" value="InterPro"/>
</dbReference>
<dbReference type="SUPFAM" id="SSF52540">
    <property type="entry name" value="P-loop containing nucleoside triphosphate hydrolases"/>
    <property type="match status" value="1"/>
</dbReference>
<dbReference type="PANTHER" id="PTHR32071:SF81">
    <property type="entry name" value="PROPIONATE CATABOLISM OPERON REGULATORY PROTEIN"/>
    <property type="match status" value="1"/>
</dbReference>
<gene>
    <name evidence="8" type="primary">prpR</name>
    <name evidence="8" type="ORF">AAW51_3458</name>
</gene>
<dbReference type="GO" id="GO:0006355">
    <property type="term" value="P:regulation of DNA-templated transcription"/>
    <property type="evidence" value="ECO:0007669"/>
    <property type="project" value="InterPro"/>
</dbReference>
<proteinExistence type="predicted"/>
<evidence type="ECO:0000259" key="6">
    <source>
        <dbReference type="PROSITE" id="PS50045"/>
    </source>
</evidence>
<dbReference type="SMART" id="SM00091">
    <property type="entry name" value="PAS"/>
    <property type="match status" value="1"/>
</dbReference>
<dbReference type="CDD" id="cd00009">
    <property type="entry name" value="AAA"/>
    <property type="match status" value="1"/>
</dbReference>
<dbReference type="InterPro" id="IPR058031">
    <property type="entry name" value="AAA_lid_NorR"/>
</dbReference>
<dbReference type="PROSITE" id="PS50112">
    <property type="entry name" value="PAS"/>
    <property type="match status" value="1"/>
</dbReference>
<keyword evidence="2" id="KW-0067">ATP-binding</keyword>
<dbReference type="Gene3D" id="3.40.50.300">
    <property type="entry name" value="P-loop containing nucleotide triphosphate hydrolases"/>
    <property type="match status" value="1"/>
</dbReference>
<evidence type="ECO:0000259" key="7">
    <source>
        <dbReference type="PROSITE" id="PS50112"/>
    </source>
</evidence>
<evidence type="ECO:0000256" key="5">
    <source>
        <dbReference type="ARBA" id="ARBA00023163"/>
    </source>
</evidence>
<name>A0A0G3BL23_9BURK</name>
<dbReference type="InterPro" id="IPR027417">
    <property type="entry name" value="P-loop_NTPase"/>
</dbReference>
<evidence type="ECO:0000313" key="9">
    <source>
        <dbReference type="Proteomes" id="UP000035352"/>
    </source>
</evidence>
<dbReference type="FunFam" id="3.40.50.300:FF:000006">
    <property type="entry name" value="DNA-binding transcriptional regulator NtrC"/>
    <property type="match status" value="1"/>
</dbReference>
<dbReference type="SUPFAM" id="SSF55785">
    <property type="entry name" value="PYP-like sensor domain (PAS domain)"/>
    <property type="match status" value="1"/>
</dbReference>
<dbReference type="GO" id="GO:0005524">
    <property type="term" value="F:ATP binding"/>
    <property type="evidence" value="ECO:0007669"/>
    <property type="project" value="UniProtKB-KW"/>
</dbReference>
<dbReference type="InterPro" id="IPR025944">
    <property type="entry name" value="Sigma_54_int_dom_CS"/>
</dbReference>
<keyword evidence="1" id="KW-0547">Nucleotide-binding</keyword>
<sequence>MERSFNPSHAARPPGIVAVGLHRLKSLLRELAPSYADRAAVTVLDLGFEEAVHAIEALRRTQSVDVLVAAGSNGAFLRQHLDVPVVLVRVGEFDVMSALGRARAISPRIALVTYGEIPAEVQRFSERFELGIVQRSYRSEQEAADCVRELRALGIEVVVAPGLVADLADRLGMTGIFLYSQDAVREALDDAVEIARVSRIELSKRERLNTILGQLRDGVVAVDMQERIQLVNPAMERLLDADATQLLGRPLGEVAPELSLRDTLREAQPTLDEAQRFGARMVVASRLPIVEQGVQTGAVLTCTDPAAIERMDRSLRSRQPRRAATRYRLEQMVGASPALLKTKALAARCAGGHATVLIIGESGTGKEVLAQGIHNAGPRKRQPFIAVNCAAFPETLLESELFGYEEGAFTGSRRGGKAGLFESAHTGTIFLDEIGEMPLALQTRLLRVLQEREVQRIGATEPTPIDVRVIAATHRHLADAVEAGEFRRDLYYRLNILRLEVPPLRERLDDLPLLIAHMVDRLAARPGGLPRALPRLIDDLLARGHRYAWPGNVRELDNLIERLAVYSAQAEEPPLAELHLRDFAPELYADEAPPPETLRALPATAQEAELRHIAEVLHRCQGDRALACAQLGISRTTLWRKLKQLGQA</sequence>
<dbReference type="InterPro" id="IPR012704">
    <property type="entry name" value="Sig_transdc_resp-reg_PrpR"/>
</dbReference>
<keyword evidence="9" id="KW-1185">Reference proteome</keyword>
<keyword evidence="3" id="KW-0805">Transcription regulation</keyword>
<dbReference type="InterPro" id="IPR035965">
    <property type="entry name" value="PAS-like_dom_sf"/>
</dbReference>
<dbReference type="STRING" id="413882.AAW51_3458"/>
<dbReference type="NCBIfam" id="TIGR02329">
    <property type="entry name" value="propionate_PrpR"/>
    <property type="match status" value="1"/>
</dbReference>
<dbReference type="Gene3D" id="1.10.10.60">
    <property type="entry name" value="Homeodomain-like"/>
    <property type="match status" value="1"/>
</dbReference>
<feature type="domain" description="Sigma-54 factor interaction" evidence="6">
    <location>
        <begin position="332"/>
        <end position="565"/>
    </location>
</feature>